<accession>A0AAV7P1Y7</accession>
<dbReference type="AlphaFoldDB" id="A0AAV7P1Y7"/>
<organism evidence="2 3">
    <name type="scientific">Pleurodeles waltl</name>
    <name type="common">Iberian ribbed newt</name>
    <dbReference type="NCBI Taxonomy" id="8319"/>
    <lineage>
        <taxon>Eukaryota</taxon>
        <taxon>Metazoa</taxon>
        <taxon>Chordata</taxon>
        <taxon>Craniata</taxon>
        <taxon>Vertebrata</taxon>
        <taxon>Euteleostomi</taxon>
        <taxon>Amphibia</taxon>
        <taxon>Batrachia</taxon>
        <taxon>Caudata</taxon>
        <taxon>Salamandroidea</taxon>
        <taxon>Salamandridae</taxon>
        <taxon>Pleurodelinae</taxon>
        <taxon>Pleurodeles</taxon>
    </lineage>
</organism>
<evidence type="ECO:0000313" key="3">
    <source>
        <dbReference type="Proteomes" id="UP001066276"/>
    </source>
</evidence>
<reference evidence="2" key="1">
    <citation type="journal article" date="2022" name="bioRxiv">
        <title>Sequencing and chromosome-scale assembly of the giantPleurodeles waltlgenome.</title>
        <authorList>
            <person name="Brown T."/>
            <person name="Elewa A."/>
            <person name="Iarovenko S."/>
            <person name="Subramanian E."/>
            <person name="Araus A.J."/>
            <person name="Petzold A."/>
            <person name="Susuki M."/>
            <person name="Suzuki K.-i.T."/>
            <person name="Hayashi T."/>
            <person name="Toyoda A."/>
            <person name="Oliveira C."/>
            <person name="Osipova E."/>
            <person name="Leigh N.D."/>
            <person name="Simon A."/>
            <person name="Yun M.H."/>
        </authorList>
    </citation>
    <scope>NUCLEOTIDE SEQUENCE</scope>
    <source>
        <strain evidence="2">20211129_DDA</strain>
        <tissue evidence="2">Liver</tissue>
    </source>
</reference>
<dbReference type="Proteomes" id="UP001066276">
    <property type="component" value="Chromosome 7"/>
</dbReference>
<evidence type="ECO:0000256" key="1">
    <source>
        <dbReference type="SAM" id="MobiDB-lite"/>
    </source>
</evidence>
<dbReference type="EMBL" id="JANPWB010000011">
    <property type="protein sequence ID" value="KAJ1122161.1"/>
    <property type="molecule type" value="Genomic_DNA"/>
</dbReference>
<sequence>MKNTQDGHKRGSIGAKLLRDGITISENPGFPLGILNEPAGELQSQYETTTEQKNKKKQRTKTNPTYPRPPSAISRLHAAQPIEDLNPDPCVHEGESCLTIGVEQGSSRSRLGNTICGPVSAIRCMLPIQPGSPLSSAPTPSAAALPREDDGTLLFGVSAFGRLVRVGRSLRTDLTNQHAP</sequence>
<comment type="caution">
    <text evidence="2">The sequence shown here is derived from an EMBL/GenBank/DDBJ whole genome shotgun (WGS) entry which is preliminary data.</text>
</comment>
<keyword evidence="3" id="KW-1185">Reference proteome</keyword>
<protein>
    <submittedName>
        <fullName evidence="2">Uncharacterized protein</fullName>
    </submittedName>
</protein>
<evidence type="ECO:0000313" key="2">
    <source>
        <dbReference type="EMBL" id="KAJ1122161.1"/>
    </source>
</evidence>
<proteinExistence type="predicted"/>
<gene>
    <name evidence="2" type="ORF">NDU88_000665</name>
</gene>
<feature type="region of interest" description="Disordered" evidence="1">
    <location>
        <begin position="27"/>
        <end position="72"/>
    </location>
</feature>
<name>A0AAV7P1Y7_PLEWA</name>